<dbReference type="AlphaFoldDB" id="A0A8S1KPB0"/>
<evidence type="ECO:0000313" key="2">
    <source>
        <dbReference type="Proteomes" id="UP000692954"/>
    </source>
</evidence>
<dbReference type="Proteomes" id="UP000692954">
    <property type="component" value="Unassembled WGS sequence"/>
</dbReference>
<gene>
    <name evidence="1" type="ORF">PSON_ATCC_30995.1.T0090337</name>
</gene>
<evidence type="ECO:0000313" key="1">
    <source>
        <dbReference type="EMBL" id="CAD8055625.1"/>
    </source>
</evidence>
<accession>A0A8S1KPB0</accession>
<protein>
    <submittedName>
        <fullName evidence="1">Uncharacterized protein</fullName>
    </submittedName>
</protein>
<reference evidence="1" key="1">
    <citation type="submission" date="2021-01" db="EMBL/GenBank/DDBJ databases">
        <authorList>
            <consortium name="Genoscope - CEA"/>
            <person name="William W."/>
        </authorList>
    </citation>
    <scope>NUCLEOTIDE SEQUENCE</scope>
</reference>
<keyword evidence="2" id="KW-1185">Reference proteome</keyword>
<organism evidence="1 2">
    <name type="scientific">Paramecium sonneborni</name>
    <dbReference type="NCBI Taxonomy" id="65129"/>
    <lineage>
        <taxon>Eukaryota</taxon>
        <taxon>Sar</taxon>
        <taxon>Alveolata</taxon>
        <taxon>Ciliophora</taxon>
        <taxon>Intramacronucleata</taxon>
        <taxon>Oligohymenophorea</taxon>
        <taxon>Peniculida</taxon>
        <taxon>Parameciidae</taxon>
        <taxon>Paramecium</taxon>
    </lineage>
</organism>
<comment type="caution">
    <text evidence="1">The sequence shown here is derived from an EMBL/GenBank/DDBJ whole genome shotgun (WGS) entry which is preliminary data.</text>
</comment>
<sequence length="105" mass="12581">MILSDIQLSKVYISLKSTRYLTRQQEILNLEIKIIFIIKLVKKMEWHQVYLYQDLFEMKLKESFQNIILNDNNIEAGKIHQDIDLYNNINKLFYVDQIKSGLSNI</sequence>
<dbReference type="EMBL" id="CAJJDN010000009">
    <property type="protein sequence ID" value="CAD8055625.1"/>
    <property type="molecule type" value="Genomic_DNA"/>
</dbReference>
<name>A0A8S1KPB0_9CILI</name>
<proteinExistence type="predicted"/>